<sequence length="271" mass="29758">MKVAAVQLISGDNYAENMERIEKRVTEAAKGGADLVVLPEYCALYGSKISPTPKEQNQFLSDMSTLAIEHRVWLVAGTFPLQTDANHKPYSSCVIFDSQGEIQGQYNKIHLFDADIPNDGLATKQAAYRESDYFTPGLAPLLVDTPWGRVGIAICFDLRFPRLFAYFADTKCDFIIIPAAFTATTGRAHWEILVRARAIETQAYVVAVNQGGSHFNGTETYGGTMIINPWGEVLSSLAVGEGVLIEQLDRTFIAATRSQIPLIPKLIHATA</sequence>
<dbReference type="Gene3D" id="3.60.110.10">
    <property type="entry name" value="Carbon-nitrogen hydrolase"/>
    <property type="match status" value="1"/>
</dbReference>
<dbReference type="Proteomes" id="UP001169760">
    <property type="component" value="Unassembled WGS sequence"/>
</dbReference>
<dbReference type="CDD" id="cd07572">
    <property type="entry name" value="nit"/>
    <property type="match status" value="1"/>
</dbReference>
<dbReference type="PANTHER" id="PTHR23088:SF27">
    <property type="entry name" value="DEAMINATED GLUTATHIONE AMIDASE"/>
    <property type="match status" value="1"/>
</dbReference>
<dbReference type="InterPro" id="IPR003010">
    <property type="entry name" value="C-N_Hydrolase"/>
</dbReference>
<keyword evidence="1 3" id="KW-0378">Hydrolase</keyword>
<feature type="domain" description="CN hydrolase" evidence="2">
    <location>
        <begin position="1"/>
        <end position="250"/>
    </location>
</feature>
<evidence type="ECO:0000259" key="2">
    <source>
        <dbReference type="PROSITE" id="PS50263"/>
    </source>
</evidence>
<evidence type="ECO:0000313" key="4">
    <source>
        <dbReference type="Proteomes" id="UP001169760"/>
    </source>
</evidence>
<accession>A0AAW7X0V6</accession>
<dbReference type="Pfam" id="PF00795">
    <property type="entry name" value="CN_hydrolase"/>
    <property type="match status" value="1"/>
</dbReference>
<protein>
    <submittedName>
        <fullName evidence="3">Carbon-nitrogen hydrolase family protein</fullName>
    </submittedName>
</protein>
<dbReference type="AlphaFoldDB" id="A0AAW7X0V6"/>
<dbReference type="InterPro" id="IPR036526">
    <property type="entry name" value="C-N_Hydrolase_sf"/>
</dbReference>
<proteinExistence type="predicted"/>
<reference evidence="3" key="1">
    <citation type="submission" date="2023-07" db="EMBL/GenBank/DDBJ databases">
        <title>Genome content predicts the carbon catabolic preferences of heterotrophic bacteria.</title>
        <authorList>
            <person name="Gralka M."/>
        </authorList>
    </citation>
    <scope>NUCLEOTIDE SEQUENCE</scope>
    <source>
        <strain evidence="3">I3M17_2</strain>
    </source>
</reference>
<dbReference type="GO" id="GO:0016811">
    <property type="term" value="F:hydrolase activity, acting on carbon-nitrogen (but not peptide) bonds, in linear amides"/>
    <property type="evidence" value="ECO:0007669"/>
    <property type="project" value="InterPro"/>
</dbReference>
<dbReference type="InterPro" id="IPR045254">
    <property type="entry name" value="Nit1/2_C-N_Hydrolase"/>
</dbReference>
<comment type="caution">
    <text evidence="3">The sequence shown here is derived from an EMBL/GenBank/DDBJ whole genome shotgun (WGS) entry which is preliminary data.</text>
</comment>
<dbReference type="RefSeq" id="WP_303490558.1">
    <property type="nucleotide sequence ID" value="NZ_JAUOPB010000001.1"/>
</dbReference>
<dbReference type="PROSITE" id="PS50263">
    <property type="entry name" value="CN_HYDROLASE"/>
    <property type="match status" value="1"/>
</dbReference>
<dbReference type="SUPFAM" id="SSF56317">
    <property type="entry name" value="Carbon-nitrogen hydrolase"/>
    <property type="match status" value="1"/>
</dbReference>
<gene>
    <name evidence="3" type="ORF">Q4521_02050</name>
</gene>
<evidence type="ECO:0000313" key="3">
    <source>
        <dbReference type="EMBL" id="MDO6421248.1"/>
    </source>
</evidence>
<evidence type="ECO:0000256" key="1">
    <source>
        <dbReference type="ARBA" id="ARBA00022801"/>
    </source>
</evidence>
<dbReference type="PANTHER" id="PTHR23088">
    <property type="entry name" value="NITRILASE-RELATED"/>
    <property type="match status" value="1"/>
</dbReference>
<dbReference type="EMBL" id="JAUOPB010000001">
    <property type="protein sequence ID" value="MDO6421248.1"/>
    <property type="molecule type" value="Genomic_DNA"/>
</dbReference>
<organism evidence="3 4">
    <name type="scientific">Saccharophagus degradans</name>
    <dbReference type="NCBI Taxonomy" id="86304"/>
    <lineage>
        <taxon>Bacteria</taxon>
        <taxon>Pseudomonadati</taxon>
        <taxon>Pseudomonadota</taxon>
        <taxon>Gammaproteobacteria</taxon>
        <taxon>Cellvibrionales</taxon>
        <taxon>Cellvibrionaceae</taxon>
        <taxon>Saccharophagus</taxon>
    </lineage>
</organism>
<name>A0AAW7X0V6_9GAMM</name>